<sequence>MSVIDELEQDISALKGEIDLLKRKTSLLKSQIKGKRSKPKKTKSIKPRNSVLTEFDTLFEQFPQLRDLLFGKYDALSVPDNIATTAEYDQISDASINTKESETPRKRVKLNDDKGHLPESEWVLQNQRPLTQQIFDTSIVNEMDVDILSSPSKRKAKLGQNGHKDKVLNKLQQKITMENMLRFFGVTFFPLVDPVDLEFNYEKQKIEVARSMIGIRLDLFNPDKSAFESPYYILLKKSQPSKKVANEDLESVKWTIFKHTIPIYLDVTGIMRAINPNGARSYADLFIFGKEVYIQWASALERRHIFNILESKGVISKLKNDFPSTAVLFSVKQVKIQIFIDEKNITSCSILGGIKDGELKAKWETFLNGPLSDLEFKLSQLT</sequence>
<dbReference type="CDD" id="cd23834">
    <property type="entry name" value="DRWD-C_Mcm21"/>
    <property type="match status" value="1"/>
</dbReference>
<name>A0AAV5S9B3_MAUHU</name>
<evidence type="ECO:0000256" key="2">
    <source>
        <dbReference type="ARBA" id="ARBA00004584"/>
    </source>
</evidence>
<accession>A0AAV5S9B3</accession>
<keyword evidence="8" id="KW-1185">Reference proteome</keyword>
<evidence type="ECO:0000256" key="4">
    <source>
        <dbReference type="ARBA" id="ARBA00022454"/>
    </source>
</evidence>
<protein>
    <submittedName>
        <fullName evidence="7">Mcm21 protein</fullName>
    </submittedName>
</protein>
<dbReference type="EMBL" id="BTGD01000025">
    <property type="protein sequence ID" value="GMM58828.1"/>
    <property type="molecule type" value="Genomic_DNA"/>
</dbReference>
<reference evidence="7 8" key="1">
    <citation type="journal article" date="2023" name="Elife">
        <title>Identification of key yeast species and microbe-microbe interactions impacting larval growth of Drosophila in the wild.</title>
        <authorList>
            <person name="Mure A."/>
            <person name="Sugiura Y."/>
            <person name="Maeda R."/>
            <person name="Honda K."/>
            <person name="Sakurai N."/>
            <person name="Takahashi Y."/>
            <person name="Watada M."/>
            <person name="Katoh T."/>
            <person name="Gotoh A."/>
            <person name="Gotoh Y."/>
            <person name="Taniguchi I."/>
            <person name="Nakamura K."/>
            <person name="Hayashi T."/>
            <person name="Katayama T."/>
            <person name="Uemura T."/>
            <person name="Hattori Y."/>
        </authorList>
    </citation>
    <scope>NUCLEOTIDE SEQUENCE [LARGE SCALE GENOMIC DNA]</scope>
    <source>
        <strain evidence="7 8">KH-74</strain>
    </source>
</reference>
<organism evidence="7 8">
    <name type="scientific">Maudiozyma humilis</name>
    <name type="common">Sour dough yeast</name>
    <name type="synonym">Kazachstania humilis</name>
    <dbReference type="NCBI Taxonomy" id="51915"/>
    <lineage>
        <taxon>Eukaryota</taxon>
        <taxon>Fungi</taxon>
        <taxon>Dikarya</taxon>
        <taxon>Ascomycota</taxon>
        <taxon>Saccharomycotina</taxon>
        <taxon>Saccharomycetes</taxon>
        <taxon>Saccharomycetales</taxon>
        <taxon>Saccharomycetaceae</taxon>
        <taxon>Maudiozyma</taxon>
    </lineage>
</organism>
<evidence type="ECO:0000256" key="5">
    <source>
        <dbReference type="ARBA" id="ARBA00023242"/>
    </source>
</evidence>
<evidence type="ECO:0000256" key="6">
    <source>
        <dbReference type="ARBA" id="ARBA00023328"/>
    </source>
</evidence>
<evidence type="ECO:0000313" key="8">
    <source>
        <dbReference type="Proteomes" id="UP001377567"/>
    </source>
</evidence>
<comment type="caution">
    <text evidence="7">The sequence shown here is derived from an EMBL/GenBank/DDBJ whole genome shotgun (WGS) entry which is preliminary data.</text>
</comment>
<dbReference type="GO" id="GO:0005634">
    <property type="term" value="C:nucleus"/>
    <property type="evidence" value="ECO:0007669"/>
    <property type="project" value="UniProtKB-SubCell"/>
</dbReference>
<gene>
    <name evidence="7" type="ORF">DAKH74_054450</name>
</gene>
<comment type="subcellular location">
    <subcellularLocation>
        <location evidence="2">Chromosome</location>
        <location evidence="2">Centromere</location>
    </subcellularLocation>
    <subcellularLocation>
        <location evidence="1">Nucleus</location>
    </subcellularLocation>
</comment>
<dbReference type="GO" id="GO:0000776">
    <property type="term" value="C:kinetochore"/>
    <property type="evidence" value="ECO:0007669"/>
    <property type="project" value="InterPro"/>
</dbReference>
<evidence type="ECO:0000256" key="1">
    <source>
        <dbReference type="ARBA" id="ARBA00004123"/>
    </source>
</evidence>
<dbReference type="AlphaFoldDB" id="A0AAV5S9B3"/>
<proteinExistence type="inferred from homology"/>
<dbReference type="InterPro" id="IPR018464">
    <property type="entry name" value="CENP-O"/>
</dbReference>
<dbReference type="Proteomes" id="UP001377567">
    <property type="component" value="Unassembled WGS sequence"/>
</dbReference>
<keyword evidence="6" id="KW-0137">Centromere</keyword>
<comment type="similarity">
    <text evidence="3">Belongs to the CENP-O/MCM21 family.</text>
</comment>
<evidence type="ECO:0000256" key="3">
    <source>
        <dbReference type="ARBA" id="ARBA00007321"/>
    </source>
</evidence>
<keyword evidence="5" id="KW-0539">Nucleus</keyword>
<dbReference type="Pfam" id="PF09496">
    <property type="entry name" value="CENP-O"/>
    <property type="match status" value="1"/>
</dbReference>
<evidence type="ECO:0000313" key="7">
    <source>
        <dbReference type="EMBL" id="GMM58828.1"/>
    </source>
</evidence>
<keyword evidence="4" id="KW-0158">Chromosome</keyword>